<dbReference type="InterPro" id="IPR035671">
    <property type="entry name" value="DsbD_gamma"/>
</dbReference>
<dbReference type="Proteomes" id="UP000019433">
    <property type="component" value="Chromosome"/>
</dbReference>
<dbReference type="AlphaFoldDB" id="W8K162"/>
<dbReference type="InterPro" id="IPR017937">
    <property type="entry name" value="Thioredoxin_CS"/>
</dbReference>
<evidence type="ECO:0000256" key="5">
    <source>
        <dbReference type="ARBA" id="ARBA00023136"/>
    </source>
</evidence>
<feature type="transmembrane region" description="Helical" evidence="7">
    <location>
        <begin position="509"/>
        <end position="526"/>
    </location>
</feature>
<evidence type="ECO:0000259" key="9">
    <source>
        <dbReference type="Pfam" id="PF11412"/>
    </source>
</evidence>
<feature type="transmembrane region" description="Helical" evidence="7">
    <location>
        <begin position="469"/>
        <end position="489"/>
    </location>
</feature>
<evidence type="ECO:0000256" key="1">
    <source>
        <dbReference type="ARBA" id="ARBA00004141"/>
    </source>
</evidence>
<evidence type="ECO:0000256" key="6">
    <source>
        <dbReference type="ARBA" id="ARBA00023284"/>
    </source>
</evidence>
<dbReference type="SUPFAM" id="SSF52833">
    <property type="entry name" value="Thioredoxin-like"/>
    <property type="match status" value="1"/>
</dbReference>
<feature type="transmembrane region" description="Helical" evidence="7">
    <location>
        <begin position="435"/>
        <end position="463"/>
    </location>
</feature>
<keyword evidence="6" id="KW-0676">Redox-active center</keyword>
<accession>W8K162</accession>
<dbReference type="eggNOG" id="COG4233">
    <property type="taxonomic scope" value="Bacteria"/>
</dbReference>
<evidence type="ECO:0000256" key="4">
    <source>
        <dbReference type="ARBA" id="ARBA00022989"/>
    </source>
</evidence>
<dbReference type="EMBL" id="CP006571">
    <property type="protein sequence ID" value="AHK63607.1"/>
    <property type="molecule type" value="Genomic_DNA"/>
</dbReference>
<feature type="transmembrane region" description="Helical" evidence="7">
    <location>
        <begin position="563"/>
        <end position="585"/>
    </location>
</feature>
<dbReference type="GO" id="GO:0017004">
    <property type="term" value="P:cytochrome complex assembly"/>
    <property type="evidence" value="ECO:0007669"/>
    <property type="project" value="UniProtKB-KW"/>
</dbReference>
<dbReference type="Gene3D" id="3.40.30.10">
    <property type="entry name" value="Glutaredoxin"/>
    <property type="match status" value="1"/>
</dbReference>
<dbReference type="KEGG" id="cav:M832_07560"/>
<feature type="transmembrane region" description="Helical" evidence="7">
    <location>
        <begin position="349"/>
        <end position="369"/>
    </location>
</feature>
<evidence type="ECO:0000256" key="7">
    <source>
        <dbReference type="SAM" id="Phobius"/>
    </source>
</evidence>
<keyword evidence="2 7" id="KW-0812">Transmembrane</keyword>
<protein>
    <submittedName>
        <fullName evidence="10">Cytochrome C biogenesis transmembrane region family protein</fullName>
    </submittedName>
</protein>
<evidence type="ECO:0000256" key="2">
    <source>
        <dbReference type="ARBA" id="ARBA00022692"/>
    </source>
</evidence>
<dbReference type="PANTHER" id="PTHR32234:SF3">
    <property type="entry name" value="SUPPRESSION OF COPPER SENSITIVITY PROTEIN"/>
    <property type="match status" value="1"/>
</dbReference>
<dbReference type="GO" id="GO:0015035">
    <property type="term" value="F:protein-disulfide reductase activity"/>
    <property type="evidence" value="ECO:0007669"/>
    <property type="project" value="TreeGrafter"/>
</dbReference>
<dbReference type="GO" id="GO:0016020">
    <property type="term" value="C:membrane"/>
    <property type="evidence" value="ECO:0007669"/>
    <property type="project" value="UniProtKB-SubCell"/>
</dbReference>
<evidence type="ECO:0000256" key="3">
    <source>
        <dbReference type="ARBA" id="ARBA00022748"/>
    </source>
</evidence>
<dbReference type="PROSITE" id="PS00194">
    <property type="entry name" value="THIOREDOXIN_1"/>
    <property type="match status" value="1"/>
</dbReference>
<feature type="transmembrane region" description="Helical" evidence="7">
    <location>
        <begin position="299"/>
        <end position="328"/>
    </location>
</feature>
<feature type="domain" description="Thiol:disulfide interchange protein DsbD N-terminal" evidence="9">
    <location>
        <begin position="51"/>
        <end position="159"/>
    </location>
</feature>
<keyword evidence="3" id="KW-0201">Cytochrome c-type biogenesis</keyword>
<feature type="transmembrane region" description="Helical" evidence="7">
    <location>
        <begin position="389"/>
        <end position="415"/>
    </location>
</feature>
<dbReference type="HOGENOM" id="CLU_014657_1_0_0"/>
<keyword evidence="5 7" id="KW-0472">Membrane</keyword>
<dbReference type="Pfam" id="PF13899">
    <property type="entry name" value="Thioredoxin_7"/>
    <property type="match status" value="1"/>
</dbReference>
<dbReference type="eggNOG" id="COG4232">
    <property type="taxonomic scope" value="Bacteria"/>
</dbReference>
<dbReference type="GO" id="GO:0045454">
    <property type="term" value="P:cell redox homeostasis"/>
    <property type="evidence" value="ECO:0007669"/>
    <property type="project" value="TreeGrafter"/>
</dbReference>
<sequence length="712" mass="78338">MLNKIKKYFQIILATAFFLLPISMSTLRAQEKGNQEEGGASLIAAGSHIPRGKQFSVGIRISGPEGSHIYWKNPGEVGSPLKIHWNLPEGFVVNEEHWPAPQVFEEEGTTYFGYDSTVFIVADICSPESAEGENAVIQAHVEWLACNDSCIPGKADLQLSLPYGESNSIISSDNVNNARDFAQTLQLRPRVFEEGQQVVLRKSHDGKIIINIPVSSEAEKAWFISEKADRIFAYSEEEAIKDGVQTQWKLKVKAKDSVVQGNQELEGILLLTDRMGQQLESFTIRGHIAADSTTQSSGILGFATILVMAFLGGLFLNIMPCVLPLITLKVYGLIKSAGEQRSSVIKNGLCYTLGVVGCFWALAGVAFLLKTLGHNIGWGFQLQEPMFVATLMIIFFLFALSSLGLFEVGTMFTNLGGKLQPAETGGLRNRAISSLCNGILATLVTTPCTGPFLGSVLGLVMSLAFTRQLLIFTAIGLGMALPYLIFAIFPRMLVLLPKPGSWMSVFKQLTGFMLLGTVTWLAWIFGSETSTTALIVLLSGLWLSGFGAWILGKWGTPVSPRKIRTVASTLFFGCILGALSLGFVASRYFVEIHNPTIEDGTWQSFSLTKLEKLRKEGHAVFVNFTAKWCLTCQMNKHVLYAHTVQEMFKQHGVITLEADWTRQDPGITEELARLGRASVPSYVYYPPNQEEPIVLPEKITQTVIENILLSNR</sequence>
<feature type="transmembrane region" description="Helical" evidence="7">
    <location>
        <begin position="532"/>
        <end position="551"/>
    </location>
</feature>
<dbReference type="InterPro" id="IPR003834">
    <property type="entry name" value="Cyt_c_assmbl_TM_dom"/>
</dbReference>
<dbReference type="Pfam" id="PF02683">
    <property type="entry name" value="DsbD_TM"/>
    <property type="match status" value="1"/>
</dbReference>
<reference evidence="10 11" key="1">
    <citation type="journal article" date="2014" name="Syst. Appl. Microbiol.">
        <title>Evidence for the existence of two new members of the family Chlamydiaceae and proposal of Chlamydia avium sp. nov. and Chlamydia gallinacea sp. nov.</title>
        <authorList>
            <person name="Sachse K."/>
            <person name="Laroucau K."/>
            <person name="Riege K."/>
            <person name="Wehner S."/>
            <person name="Dilcher M."/>
            <person name="Creasy H.H."/>
            <person name="Weidmann M."/>
            <person name="Myers G."/>
            <person name="Vorimore F."/>
            <person name="Vicari N."/>
            <person name="Magnino S."/>
            <person name="Liebler-Tenorio E."/>
            <person name="Ruettger A."/>
            <person name="Bavoil P.M."/>
            <person name="Hufert F.T."/>
            <person name="Rossello-Mora R."/>
            <person name="Marz M."/>
        </authorList>
    </citation>
    <scope>NUCLEOTIDE SEQUENCE [LARGE SCALE GENOMIC DNA]</scope>
    <source>
        <strain evidence="10 11">10DC88</strain>
    </source>
</reference>
<dbReference type="InterPro" id="IPR036249">
    <property type="entry name" value="Thioredoxin-like_sf"/>
</dbReference>
<dbReference type="STRING" id="1229831.M832_07560"/>
<evidence type="ECO:0000313" key="10">
    <source>
        <dbReference type="EMBL" id="AHK63607.1"/>
    </source>
</evidence>
<dbReference type="Pfam" id="PF11412">
    <property type="entry name" value="DsbD_N"/>
    <property type="match status" value="1"/>
</dbReference>
<dbReference type="CDD" id="cd02953">
    <property type="entry name" value="DsbDgamma"/>
    <property type="match status" value="1"/>
</dbReference>
<gene>
    <name evidence="10" type="ORF">M832_07560</name>
</gene>
<organism evidence="10 11">
    <name type="scientific">Chlamydia avium 10DC88</name>
    <dbReference type="NCBI Taxonomy" id="1229831"/>
    <lineage>
        <taxon>Bacteria</taxon>
        <taxon>Pseudomonadati</taxon>
        <taxon>Chlamydiota</taxon>
        <taxon>Chlamydiia</taxon>
        <taxon>Chlamydiales</taxon>
        <taxon>Chlamydiaceae</taxon>
        <taxon>Chlamydia/Chlamydophila group</taxon>
        <taxon>Chlamydia</taxon>
    </lineage>
</organism>
<dbReference type="InterPro" id="IPR028250">
    <property type="entry name" value="DsbDN"/>
</dbReference>
<evidence type="ECO:0000259" key="8">
    <source>
        <dbReference type="Pfam" id="PF02683"/>
    </source>
</evidence>
<proteinExistence type="predicted"/>
<name>W8K162_9CHLA</name>
<evidence type="ECO:0000313" key="11">
    <source>
        <dbReference type="Proteomes" id="UP000019433"/>
    </source>
</evidence>
<keyword evidence="4 7" id="KW-1133">Transmembrane helix</keyword>
<dbReference type="PATRIC" id="fig|1229831.3.peg.756"/>
<feature type="domain" description="Cytochrome C biogenesis protein transmembrane" evidence="8">
    <location>
        <begin position="305"/>
        <end position="521"/>
    </location>
</feature>
<dbReference type="PANTHER" id="PTHR32234">
    <property type="entry name" value="THIOL:DISULFIDE INTERCHANGE PROTEIN DSBD"/>
    <property type="match status" value="1"/>
</dbReference>
<comment type="subcellular location">
    <subcellularLocation>
        <location evidence="1">Membrane</location>
        <topology evidence="1">Multi-pass membrane protein</topology>
    </subcellularLocation>
</comment>